<evidence type="ECO:0000313" key="1">
    <source>
        <dbReference type="EMBL" id="SHO65528.1"/>
    </source>
</evidence>
<name>A0A1M7ZKW4_9HYPH</name>
<dbReference type="OrthoDB" id="6636664at2"/>
<gene>
    <name evidence="1" type="ORF">SAMN02745172_02173</name>
</gene>
<dbReference type="STRING" id="1123029.SAMN02745172_02173"/>
<evidence type="ECO:0000313" key="2">
    <source>
        <dbReference type="Proteomes" id="UP000186406"/>
    </source>
</evidence>
<dbReference type="RefSeq" id="WP_139282497.1">
    <property type="nucleotide sequence ID" value="NZ_FRXO01000004.1"/>
</dbReference>
<proteinExistence type="predicted"/>
<protein>
    <submittedName>
        <fullName evidence="1">Uncharacterized protein</fullName>
    </submittedName>
</protein>
<keyword evidence="2" id="KW-1185">Reference proteome</keyword>
<reference evidence="1 2" key="1">
    <citation type="submission" date="2016-12" db="EMBL/GenBank/DDBJ databases">
        <authorList>
            <person name="Song W.-J."/>
            <person name="Kurnit D.M."/>
        </authorList>
    </citation>
    <scope>NUCLEOTIDE SEQUENCE [LARGE SCALE GENOMIC DNA]</scope>
    <source>
        <strain evidence="1 2">DSM 19599</strain>
    </source>
</reference>
<accession>A0A1M7ZKW4</accession>
<dbReference type="Proteomes" id="UP000186406">
    <property type="component" value="Unassembled WGS sequence"/>
</dbReference>
<dbReference type="EMBL" id="FRXO01000004">
    <property type="protein sequence ID" value="SHO65528.1"/>
    <property type="molecule type" value="Genomic_DNA"/>
</dbReference>
<dbReference type="AlphaFoldDB" id="A0A1M7ZKW4"/>
<organism evidence="1 2">
    <name type="scientific">Pseudoxanthobacter soli DSM 19599</name>
    <dbReference type="NCBI Taxonomy" id="1123029"/>
    <lineage>
        <taxon>Bacteria</taxon>
        <taxon>Pseudomonadati</taxon>
        <taxon>Pseudomonadota</taxon>
        <taxon>Alphaproteobacteria</taxon>
        <taxon>Hyphomicrobiales</taxon>
        <taxon>Segnochrobactraceae</taxon>
        <taxon>Pseudoxanthobacter</taxon>
    </lineage>
</organism>
<sequence>MKATPQRAAGTWIARGAIAMLGLVAALCARAGEGLPAATGSDGLAPLPLTVSNETGAAIACGATLAHWYAADLGTAEPSGRIAIALWTDPATGEVFLLNGRGDRMPVQTLWCGLDGRSWETRATIGLDRRAGAVPKPVDLTCAALAGGHVACRQVK</sequence>